<dbReference type="InterPro" id="IPR036412">
    <property type="entry name" value="HAD-like_sf"/>
</dbReference>
<dbReference type="InterPro" id="IPR003337">
    <property type="entry name" value="Trehalose_PPase"/>
</dbReference>
<dbReference type="NCBIfam" id="TIGR00685">
    <property type="entry name" value="T6PP"/>
    <property type="match status" value="1"/>
</dbReference>
<dbReference type="UniPathway" id="UPA00299"/>
<dbReference type="GO" id="GO:0005992">
    <property type="term" value="P:trehalose biosynthetic process"/>
    <property type="evidence" value="ECO:0007669"/>
    <property type="project" value="UniProtKB-UniPathway"/>
</dbReference>
<dbReference type="STRING" id="847.BRW83_1820"/>
<keyword evidence="2" id="KW-0479">Metal-binding</keyword>
<dbReference type="EMBL" id="GG658170">
    <property type="protein sequence ID" value="EEO29403.1"/>
    <property type="molecule type" value="Genomic_DNA"/>
</dbReference>
<dbReference type="InterPro" id="IPR044651">
    <property type="entry name" value="OTSB-like"/>
</dbReference>
<evidence type="ECO:0000313" key="4">
    <source>
        <dbReference type="Proteomes" id="UP000005089"/>
    </source>
</evidence>
<dbReference type="EC" id="3.1.3.12" evidence="2"/>
<gene>
    <name evidence="3" type="primary">otsB</name>
    <name evidence="3" type="ORF">OFBG_00431</name>
</gene>
<dbReference type="Gene3D" id="3.40.50.1000">
    <property type="entry name" value="HAD superfamily/HAD-like"/>
    <property type="match status" value="1"/>
</dbReference>
<evidence type="ECO:0000256" key="1">
    <source>
        <dbReference type="ARBA" id="ARBA00022801"/>
    </source>
</evidence>
<organism evidence="3 4">
    <name type="scientific">Oxalobacter formigenes OXCC13</name>
    <dbReference type="NCBI Taxonomy" id="556269"/>
    <lineage>
        <taxon>Bacteria</taxon>
        <taxon>Pseudomonadati</taxon>
        <taxon>Pseudomonadota</taxon>
        <taxon>Betaproteobacteria</taxon>
        <taxon>Burkholderiales</taxon>
        <taxon>Oxalobacteraceae</taxon>
        <taxon>Oxalobacter</taxon>
    </lineage>
</organism>
<comment type="function">
    <text evidence="2">Removes the phosphate from trehalose 6-phosphate to produce free trehalose.</text>
</comment>
<reference evidence="3 4" key="1">
    <citation type="submission" date="2009-02" db="EMBL/GenBank/DDBJ databases">
        <title>The Genome Sequence of Oxalobacter formigenes OXCC13.</title>
        <authorList>
            <consortium name="The Broad Institute Genome Sequencing Platform"/>
            <person name="Ward D."/>
            <person name="Young S.K."/>
            <person name="Kodira C.D."/>
            <person name="Zeng Q."/>
            <person name="Koehrsen M."/>
            <person name="Alvarado L."/>
            <person name="Berlin A."/>
            <person name="Borenstein D."/>
            <person name="Chen Z."/>
            <person name="Engels R."/>
            <person name="Freedman E."/>
            <person name="Gellesch M."/>
            <person name="Goldberg J."/>
            <person name="Griggs A."/>
            <person name="Gujja S."/>
            <person name="Heiman D."/>
            <person name="Hepburn T."/>
            <person name="Howarth C."/>
            <person name="Jen D."/>
            <person name="Larson L."/>
            <person name="Lewis B."/>
            <person name="Mehta T."/>
            <person name="Park D."/>
            <person name="Pearson M."/>
            <person name="Roberts A."/>
            <person name="Saif S."/>
            <person name="Shea T."/>
            <person name="Shenoy N."/>
            <person name="Sisk P."/>
            <person name="Stolte C."/>
            <person name="Sykes S."/>
            <person name="Walk T."/>
            <person name="White J."/>
            <person name="Yandava C."/>
            <person name="Allison M.J."/>
            <person name="Lander E."/>
            <person name="Nusbaum C."/>
            <person name="Galagan J."/>
            <person name="Birren B."/>
        </authorList>
    </citation>
    <scope>NUCLEOTIDE SEQUENCE [LARGE SCALE GENOMIC DNA]</scope>
    <source>
        <strain evidence="3 4">OXCC13</strain>
    </source>
</reference>
<dbReference type="eggNOG" id="COG1877">
    <property type="taxonomic scope" value="Bacteria"/>
</dbReference>
<sequence>MAGVVLPKSSVILEASLYLKEDRIMIPLFSDQGRAQLNRIIRPGVLCAFDFDGTLCPFRGYENALLPDEVRQRLIRLQSMTPVAILTGRGMADIRTRMAFKPDYLVANHGSEGIPGREKDSDRFRKSVDCWDDALKTALADTAQYDRGITLDNKRYTLAVHYRAAADHETTEKQLLKLFEKVAPTARVLPGKCVYNLIPQGSPNKGDALVELMKIAGSKTALFAGDDETDENVFRLDNPDILTVHVEKEEASRAQFYLETQEDIVTLLDVIIETLMANTSALNVNADAPSQKRNGQ</sequence>
<dbReference type="PANTHER" id="PTHR43768">
    <property type="entry name" value="TREHALOSE 6-PHOSPHATE PHOSPHATASE"/>
    <property type="match status" value="1"/>
</dbReference>
<evidence type="ECO:0000256" key="2">
    <source>
        <dbReference type="RuleBase" id="RU361117"/>
    </source>
</evidence>
<comment type="pathway">
    <text evidence="2">Glycan biosynthesis; trehalose biosynthesis.</text>
</comment>
<comment type="similarity">
    <text evidence="2">Belongs to the trehalose phosphatase family.</text>
</comment>
<accession>C3X877</accession>
<keyword evidence="2" id="KW-0460">Magnesium</keyword>
<dbReference type="GO" id="GO:0004805">
    <property type="term" value="F:trehalose-phosphatase activity"/>
    <property type="evidence" value="ECO:0007669"/>
    <property type="project" value="UniProtKB-EC"/>
</dbReference>
<protein>
    <recommendedName>
        <fullName evidence="2">Trehalose 6-phosphate phosphatase</fullName>
        <ecNumber evidence="2">3.1.3.12</ecNumber>
    </recommendedName>
</protein>
<proteinExistence type="inferred from homology"/>
<keyword evidence="1 2" id="KW-0378">Hydrolase</keyword>
<dbReference type="GO" id="GO:0046872">
    <property type="term" value="F:metal ion binding"/>
    <property type="evidence" value="ECO:0007669"/>
    <property type="project" value="UniProtKB-KW"/>
</dbReference>
<dbReference type="Pfam" id="PF02358">
    <property type="entry name" value="Trehalose_PPase"/>
    <property type="match status" value="1"/>
</dbReference>
<dbReference type="HOGENOM" id="CLU_037265_2_1_4"/>
<dbReference type="Gene3D" id="3.30.70.1020">
    <property type="entry name" value="Trehalose-6-phosphate phosphatase related protein, domain 2"/>
    <property type="match status" value="1"/>
</dbReference>
<dbReference type="AlphaFoldDB" id="C3X877"/>
<name>C3X877_OXAFO</name>
<evidence type="ECO:0000313" key="3">
    <source>
        <dbReference type="EMBL" id="EEO29403.1"/>
    </source>
</evidence>
<dbReference type="Proteomes" id="UP000005089">
    <property type="component" value="Unassembled WGS sequence"/>
</dbReference>
<dbReference type="InterPro" id="IPR023214">
    <property type="entry name" value="HAD_sf"/>
</dbReference>
<comment type="cofactor">
    <cofactor evidence="2">
        <name>Mg(2+)</name>
        <dbReference type="ChEBI" id="CHEBI:18420"/>
    </cofactor>
</comment>
<dbReference type="PANTHER" id="PTHR43768:SF3">
    <property type="entry name" value="TREHALOSE 6-PHOSPHATE PHOSPHATASE"/>
    <property type="match status" value="1"/>
</dbReference>
<comment type="catalytic activity">
    <reaction evidence="2">
        <text>alpha,alpha-trehalose 6-phosphate + H2O = alpha,alpha-trehalose + phosphate</text>
        <dbReference type="Rhea" id="RHEA:23420"/>
        <dbReference type="ChEBI" id="CHEBI:15377"/>
        <dbReference type="ChEBI" id="CHEBI:16551"/>
        <dbReference type="ChEBI" id="CHEBI:43474"/>
        <dbReference type="ChEBI" id="CHEBI:58429"/>
        <dbReference type="EC" id="3.1.3.12"/>
    </reaction>
</comment>
<keyword evidence="4" id="KW-1185">Reference proteome</keyword>
<dbReference type="SUPFAM" id="SSF56784">
    <property type="entry name" value="HAD-like"/>
    <property type="match status" value="1"/>
</dbReference>